<gene>
    <name evidence="6" type="ORF">AWY79_04885</name>
    <name evidence="7" type="ORF">EDC59_10495</name>
</gene>
<dbReference type="SUPFAM" id="SSF141371">
    <property type="entry name" value="PilZ domain-like"/>
    <property type="match status" value="2"/>
</dbReference>
<dbReference type="EMBL" id="CP014206">
    <property type="protein sequence ID" value="AMK10499.1"/>
    <property type="molecule type" value="Genomic_DNA"/>
</dbReference>
<keyword evidence="3" id="KW-0975">Bacterial flagellum</keyword>
<keyword evidence="7" id="KW-0282">Flagellum</keyword>
<dbReference type="Pfam" id="PF12945">
    <property type="entry name" value="PilZNR"/>
    <property type="match status" value="1"/>
</dbReference>
<evidence type="ECO:0000313" key="8">
    <source>
        <dbReference type="Proteomes" id="UP000055611"/>
    </source>
</evidence>
<keyword evidence="7" id="KW-0969">Cilium</keyword>
<evidence type="ECO:0000259" key="4">
    <source>
        <dbReference type="Pfam" id="PF07238"/>
    </source>
</evidence>
<evidence type="ECO:0000256" key="2">
    <source>
        <dbReference type="ARBA" id="ARBA00022741"/>
    </source>
</evidence>
<evidence type="ECO:0000313" key="9">
    <source>
        <dbReference type="Proteomes" id="UP000295506"/>
    </source>
</evidence>
<evidence type="ECO:0000259" key="5">
    <source>
        <dbReference type="Pfam" id="PF12945"/>
    </source>
</evidence>
<feature type="domain" description="Type III secretion system flagellar brake protein YcgR PilZN" evidence="5">
    <location>
        <begin position="34"/>
        <end position="114"/>
    </location>
</feature>
<dbReference type="InterPro" id="IPR009875">
    <property type="entry name" value="PilZ_domain"/>
</dbReference>
<evidence type="ECO:0000256" key="1">
    <source>
        <dbReference type="ARBA" id="ARBA00022636"/>
    </source>
</evidence>
<evidence type="ECO:0000313" key="7">
    <source>
        <dbReference type="EMBL" id="TDT89102.1"/>
    </source>
</evidence>
<evidence type="ECO:0000256" key="3">
    <source>
        <dbReference type="ARBA" id="ARBA00023143"/>
    </source>
</evidence>
<keyword evidence="7" id="KW-0966">Cell projection</keyword>
<keyword evidence="2" id="KW-0547">Nucleotide-binding</keyword>
<protein>
    <submittedName>
        <fullName evidence="7">C-di-GMP-binding flagellar brake protein YcgR</fullName>
    </submittedName>
    <submittedName>
        <fullName evidence="6">Pilus assembly protein PilZ</fullName>
    </submittedName>
</protein>
<evidence type="ECO:0000313" key="6">
    <source>
        <dbReference type="EMBL" id="AMK10499.1"/>
    </source>
</evidence>
<dbReference type="InterPro" id="IPR012349">
    <property type="entry name" value="Split_barrel_FMN-bd"/>
</dbReference>
<dbReference type="AlphaFoldDB" id="A0A126QL40"/>
<dbReference type="Gene3D" id="2.40.10.220">
    <property type="entry name" value="predicted glycosyltransferase like domains"/>
    <property type="match status" value="1"/>
</dbReference>
<reference evidence="6 8" key="1">
    <citation type="journal article" date="2016" name="Front. Microbiol.">
        <title>Genome Sequence of the Piezophilic, Mesophilic Sulfate-Reducing Bacterium Desulfovibrio indicus J2T.</title>
        <authorList>
            <person name="Cao J."/>
            <person name="Maignien L."/>
            <person name="Shao Z."/>
            <person name="Alain K."/>
            <person name="Jebbar M."/>
        </authorList>
    </citation>
    <scope>NUCLEOTIDE SEQUENCE [LARGE SCALE GENOMIC DNA]</scope>
    <source>
        <strain evidence="6 8">J2</strain>
    </source>
</reference>
<dbReference type="GO" id="GO:0035438">
    <property type="term" value="F:cyclic-di-GMP binding"/>
    <property type="evidence" value="ECO:0007669"/>
    <property type="project" value="InterPro"/>
</dbReference>
<dbReference type="KEGG" id="dej:AWY79_04885"/>
<organism evidence="7 9">
    <name type="scientific">Pseudodesulfovibrio indicus</name>
    <dbReference type="NCBI Taxonomy" id="1716143"/>
    <lineage>
        <taxon>Bacteria</taxon>
        <taxon>Pseudomonadati</taxon>
        <taxon>Thermodesulfobacteriota</taxon>
        <taxon>Desulfovibrionia</taxon>
        <taxon>Desulfovibrionales</taxon>
        <taxon>Desulfovibrionaceae</taxon>
    </lineage>
</organism>
<sequence length="233" mass="25821">MKDLTRKDPDGAMTVQADAKVMKIPGVQLSISLGKDVIVRVPGMDLAYRGKIVGFDPYDYLIASIRLPSSLREELAMGGQIIVKYVHQGTVYGFKTLVRNAISSPTSLLFFDYPTVMEKVQLRRDSRTNCNLDGTLYSDEGEHDCLILNISSTGCRVSVRAKARDRIAAVEAGAILILSLNLGAEGAIKLPIMVRNVQREQGLLTLGSMFLDPNAEEEERIGNYLERMQRLTR</sequence>
<proteinExistence type="predicted"/>
<reference evidence="7 9" key="2">
    <citation type="submission" date="2019-03" db="EMBL/GenBank/DDBJ databases">
        <title>Genomic Encyclopedia of Type Strains, Phase IV (KMG-IV): sequencing the most valuable type-strain genomes for metagenomic binning, comparative biology and taxonomic classification.</title>
        <authorList>
            <person name="Goeker M."/>
        </authorList>
    </citation>
    <scope>NUCLEOTIDE SEQUENCE [LARGE SCALE GENOMIC DNA]</scope>
    <source>
        <strain evidence="7 9">DSM 101483</strain>
    </source>
</reference>
<accession>A0A126QL40</accession>
<dbReference type="Proteomes" id="UP000055611">
    <property type="component" value="Chromosome"/>
</dbReference>
<keyword evidence="1" id="KW-0973">c-di-GMP</keyword>
<name>A0A126QL40_9BACT</name>
<dbReference type="EMBL" id="SOBK01000004">
    <property type="protein sequence ID" value="TDT89102.1"/>
    <property type="molecule type" value="Genomic_DNA"/>
</dbReference>
<dbReference type="Gene3D" id="2.30.110.10">
    <property type="entry name" value="Electron Transport, Fmn-binding Protein, Chain A"/>
    <property type="match status" value="1"/>
</dbReference>
<feature type="domain" description="PilZ" evidence="4">
    <location>
        <begin position="121"/>
        <end position="226"/>
    </location>
</feature>
<dbReference type="Proteomes" id="UP000295506">
    <property type="component" value="Unassembled WGS sequence"/>
</dbReference>
<dbReference type="Pfam" id="PF07238">
    <property type="entry name" value="PilZ"/>
    <property type="match status" value="1"/>
</dbReference>
<dbReference type="InterPro" id="IPR009926">
    <property type="entry name" value="T3SS_YcgR_PilZN"/>
</dbReference>
<keyword evidence="8" id="KW-1185">Reference proteome</keyword>